<evidence type="ECO:0000313" key="1">
    <source>
        <dbReference type="EMBL" id="OBZ70998.1"/>
    </source>
</evidence>
<proteinExistence type="predicted"/>
<name>A0A1C7M2M8_GRIFR</name>
<evidence type="ECO:0000313" key="2">
    <source>
        <dbReference type="Proteomes" id="UP000092993"/>
    </source>
</evidence>
<dbReference type="OrthoDB" id="3268677at2759"/>
<dbReference type="AlphaFoldDB" id="A0A1C7M2M8"/>
<keyword evidence="2" id="KW-1185">Reference proteome</keyword>
<comment type="caution">
    <text evidence="1">The sequence shown here is derived from an EMBL/GenBank/DDBJ whole genome shotgun (WGS) entry which is preliminary data.</text>
</comment>
<protein>
    <submittedName>
        <fullName evidence="1">Uncharacterized protein</fullName>
    </submittedName>
</protein>
<dbReference type="Proteomes" id="UP000092993">
    <property type="component" value="Unassembled WGS sequence"/>
</dbReference>
<gene>
    <name evidence="1" type="ORF">A0H81_09490</name>
</gene>
<sequence>MLYLWCLQIPLPKVAPIVVAAIRVPNDFDAVPLVALSDRIWRGLRDCSIHVTSYSCDGTDVERSVQQLLRAKATMSITYSIPSPHAGDYELSTTVTVFEKQPLVVIHDVKHARKTYRNGVFSVARLFPFGNHTAMYRRIRAIAFEKDTLVSP</sequence>
<dbReference type="EMBL" id="LUGG01000013">
    <property type="protein sequence ID" value="OBZ70998.1"/>
    <property type="molecule type" value="Genomic_DNA"/>
</dbReference>
<reference evidence="1 2" key="1">
    <citation type="submission" date="2016-03" db="EMBL/GenBank/DDBJ databases">
        <title>Whole genome sequencing of Grifola frondosa 9006-11.</title>
        <authorList>
            <person name="Min B."/>
            <person name="Park H."/>
            <person name="Kim J.-G."/>
            <person name="Cho H."/>
            <person name="Oh Y.-L."/>
            <person name="Kong W.-S."/>
            <person name="Choi I.-G."/>
        </authorList>
    </citation>
    <scope>NUCLEOTIDE SEQUENCE [LARGE SCALE GENOMIC DNA]</scope>
    <source>
        <strain evidence="1 2">9006-11</strain>
    </source>
</reference>
<accession>A0A1C7M2M8</accession>
<organism evidence="1 2">
    <name type="scientific">Grifola frondosa</name>
    <name type="common">Maitake</name>
    <name type="synonym">Polyporus frondosus</name>
    <dbReference type="NCBI Taxonomy" id="5627"/>
    <lineage>
        <taxon>Eukaryota</taxon>
        <taxon>Fungi</taxon>
        <taxon>Dikarya</taxon>
        <taxon>Basidiomycota</taxon>
        <taxon>Agaricomycotina</taxon>
        <taxon>Agaricomycetes</taxon>
        <taxon>Polyporales</taxon>
        <taxon>Grifolaceae</taxon>
        <taxon>Grifola</taxon>
    </lineage>
</organism>